<dbReference type="GO" id="GO:0034587">
    <property type="term" value="P:piRNA processing"/>
    <property type="evidence" value="ECO:0007669"/>
    <property type="project" value="TreeGrafter"/>
</dbReference>
<evidence type="ECO:0000256" key="9">
    <source>
        <dbReference type="SAM" id="MobiDB-lite"/>
    </source>
</evidence>
<feature type="domain" description="Maelstrom" evidence="10">
    <location>
        <begin position="27"/>
        <end position="241"/>
    </location>
</feature>
<keyword evidence="4" id="KW-0963">Cytoplasm</keyword>
<gene>
    <name evidence="11" type="ORF">g.49679</name>
</gene>
<keyword evidence="5" id="KW-0221">Differentiation</keyword>
<evidence type="ECO:0000256" key="6">
    <source>
        <dbReference type="ARBA" id="ARBA00023125"/>
    </source>
</evidence>
<evidence type="ECO:0000256" key="4">
    <source>
        <dbReference type="ARBA" id="ARBA00022490"/>
    </source>
</evidence>
<keyword evidence="6" id="KW-0238">DNA-binding</keyword>
<dbReference type="GO" id="GO:0007283">
    <property type="term" value="P:spermatogenesis"/>
    <property type="evidence" value="ECO:0007669"/>
    <property type="project" value="TreeGrafter"/>
</dbReference>
<evidence type="ECO:0000256" key="3">
    <source>
        <dbReference type="ARBA" id="ARBA00007057"/>
    </source>
</evidence>
<evidence type="ECO:0000256" key="5">
    <source>
        <dbReference type="ARBA" id="ARBA00022782"/>
    </source>
</evidence>
<feature type="region of interest" description="Disordered" evidence="9">
    <location>
        <begin position="266"/>
        <end position="304"/>
    </location>
</feature>
<dbReference type="GO" id="GO:0045892">
    <property type="term" value="P:negative regulation of DNA-templated transcription"/>
    <property type="evidence" value="ECO:0007669"/>
    <property type="project" value="TreeGrafter"/>
</dbReference>
<organism evidence="11">
    <name type="scientific">Cuerna arida</name>
    <dbReference type="NCBI Taxonomy" id="1464854"/>
    <lineage>
        <taxon>Eukaryota</taxon>
        <taxon>Metazoa</taxon>
        <taxon>Ecdysozoa</taxon>
        <taxon>Arthropoda</taxon>
        <taxon>Hexapoda</taxon>
        <taxon>Insecta</taxon>
        <taxon>Pterygota</taxon>
        <taxon>Neoptera</taxon>
        <taxon>Paraneoptera</taxon>
        <taxon>Hemiptera</taxon>
        <taxon>Auchenorrhyncha</taxon>
        <taxon>Membracoidea</taxon>
        <taxon>Cicadellidae</taxon>
        <taxon>Cicadellinae</taxon>
        <taxon>Proconiini</taxon>
        <taxon>Cuerna</taxon>
    </lineage>
</organism>
<evidence type="ECO:0000256" key="2">
    <source>
        <dbReference type="ARBA" id="ARBA00004496"/>
    </source>
</evidence>
<accession>A0A1B6H0N8</accession>
<comment type="similarity">
    <text evidence="3">Belongs to the maelstrom family.</text>
</comment>
<evidence type="ECO:0000256" key="7">
    <source>
        <dbReference type="ARBA" id="ARBA00023158"/>
    </source>
</evidence>
<dbReference type="GO" id="GO:0060964">
    <property type="term" value="P:regulation of miRNA-mediated gene silencing"/>
    <property type="evidence" value="ECO:0007669"/>
    <property type="project" value="InterPro"/>
</dbReference>
<dbReference type="PANTHER" id="PTHR21358:SF4">
    <property type="entry name" value="PROTEIN MAELSTROM HOMOLOG"/>
    <property type="match status" value="1"/>
</dbReference>
<proteinExistence type="inferred from homology"/>
<dbReference type="GO" id="GO:0007140">
    <property type="term" value="P:male meiotic nuclear division"/>
    <property type="evidence" value="ECO:0007669"/>
    <property type="project" value="TreeGrafter"/>
</dbReference>
<keyword evidence="7" id="KW-0943">RNA-mediated gene silencing</keyword>
<dbReference type="GO" id="GO:0005634">
    <property type="term" value="C:nucleus"/>
    <property type="evidence" value="ECO:0007669"/>
    <property type="project" value="UniProtKB-SubCell"/>
</dbReference>
<dbReference type="Pfam" id="PF13017">
    <property type="entry name" value="Maelstrom"/>
    <property type="match status" value="1"/>
</dbReference>
<evidence type="ECO:0000256" key="8">
    <source>
        <dbReference type="ARBA" id="ARBA00023242"/>
    </source>
</evidence>
<dbReference type="PANTHER" id="PTHR21358">
    <property type="entry name" value="PROTEIN MAELSTROM HOMOLOG"/>
    <property type="match status" value="1"/>
</dbReference>
<name>A0A1B6H0N8_9HEMI</name>
<dbReference type="EMBL" id="GECZ01001525">
    <property type="protein sequence ID" value="JAS68244.1"/>
    <property type="molecule type" value="Transcribed_RNA"/>
</dbReference>
<sequence length="304" mass="34351">GSLVNNNQIIKERFYIINVNDYCYYSSKSCYIPAEIGISCFNLTRGIINTYHVILNPGNLPLGYAATAAKFSDETHRLPIPPHAIGESDYEKVLQDILSFLSQESSDSKDISVMFALGDENRTDNRNFVKVTSVMSDLAVEHGLSENKFKIYPLTYLFFYLNKLVGDSFTFPSTSLVLSEIEKDIYAYENDIACEMHKENEAINFCAQSKSIRYAYSFLEHFCPFFSIPLKVGSHIPPSAKAKVNQMEYDRMSNYSKKSKATYSVKSETQSECGTYSFADDDDDDDDDNESTTVRGSYVSDDSD</sequence>
<feature type="non-terminal residue" evidence="11">
    <location>
        <position position="1"/>
    </location>
</feature>
<evidence type="ECO:0000313" key="11">
    <source>
        <dbReference type="EMBL" id="JAS68244.1"/>
    </source>
</evidence>
<dbReference type="GO" id="GO:0030154">
    <property type="term" value="P:cell differentiation"/>
    <property type="evidence" value="ECO:0007669"/>
    <property type="project" value="UniProtKB-KW"/>
</dbReference>
<evidence type="ECO:0000256" key="1">
    <source>
        <dbReference type="ARBA" id="ARBA00004123"/>
    </source>
</evidence>
<keyword evidence="8" id="KW-0539">Nucleus</keyword>
<dbReference type="GO" id="GO:0043565">
    <property type="term" value="F:sequence-specific DNA binding"/>
    <property type="evidence" value="ECO:0007669"/>
    <property type="project" value="TreeGrafter"/>
</dbReference>
<protein>
    <recommendedName>
        <fullName evidence="10">Maelstrom domain-containing protein</fullName>
    </recommendedName>
</protein>
<reference evidence="11" key="1">
    <citation type="submission" date="2015-11" db="EMBL/GenBank/DDBJ databases">
        <title>De novo transcriptome assembly of four potential Pierce s Disease insect vectors from Arizona vineyards.</title>
        <authorList>
            <person name="Tassone E.E."/>
        </authorList>
    </citation>
    <scope>NUCLEOTIDE SEQUENCE</scope>
</reference>
<evidence type="ECO:0000259" key="10">
    <source>
        <dbReference type="Pfam" id="PF13017"/>
    </source>
</evidence>
<comment type="subcellular location">
    <subcellularLocation>
        <location evidence="2">Cytoplasm</location>
    </subcellularLocation>
    <subcellularLocation>
        <location evidence="1">Nucleus</location>
    </subcellularLocation>
</comment>
<dbReference type="InterPro" id="IPR024970">
    <property type="entry name" value="Maelstrom"/>
</dbReference>
<dbReference type="InterPro" id="IPR039259">
    <property type="entry name" value="Protein_maelstrom"/>
</dbReference>
<feature type="compositionally biased region" description="Acidic residues" evidence="9">
    <location>
        <begin position="279"/>
        <end position="290"/>
    </location>
</feature>
<dbReference type="GO" id="GO:0043186">
    <property type="term" value="C:P granule"/>
    <property type="evidence" value="ECO:0007669"/>
    <property type="project" value="TreeGrafter"/>
</dbReference>
<dbReference type="AlphaFoldDB" id="A0A1B6H0N8"/>